<reference evidence="1" key="1">
    <citation type="journal article" date="2023" name="Mol. Phylogenet. Evol.">
        <title>Genome-scale phylogeny and comparative genomics of the fungal order Sordariales.</title>
        <authorList>
            <person name="Hensen N."/>
            <person name="Bonometti L."/>
            <person name="Westerberg I."/>
            <person name="Brannstrom I.O."/>
            <person name="Guillou S."/>
            <person name="Cros-Aarteil S."/>
            <person name="Calhoun S."/>
            <person name="Haridas S."/>
            <person name="Kuo A."/>
            <person name="Mondo S."/>
            <person name="Pangilinan J."/>
            <person name="Riley R."/>
            <person name="LaButti K."/>
            <person name="Andreopoulos B."/>
            <person name="Lipzen A."/>
            <person name="Chen C."/>
            <person name="Yan M."/>
            <person name="Daum C."/>
            <person name="Ng V."/>
            <person name="Clum A."/>
            <person name="Steindorff A."/>
            <person name="Ohm R.A."/>
            <person name="Martin F."/>
            <person name="Silar P."/>
            <person name="Natvig D.O."/>
            <person name="Lalanne C."/>
            <person name="Gautier V."/>
            <person name="Ament-Velasquez S.L."/>
            <person name="Kruys A."/>
            <person name="Hutchinson M.I."/>
            <person name="Powell A.J."/>
            <person name="Barry K."/>
            <person name="Miller A.N."/>
            <person name="Grigoriev I.V."/>
            <person name="Debuchy R."/>
            <person name="Gladieux P."/>
            <person name="Hiltunen Thoren M."/>
            <person name="Johannesson H."/>
        </authorList>
    </citation>
    <scope>NUCLEOTIDE SEQUENCE</scope>
    <source>
        <strain evidence="1">CBS 168.71</strain>
    </source>
</reference>
<proteinExistence type="predicted"/>
<sequence length="152" mass="17488">MERSSRRLTLMVWILEDVGDGTPLTDDAARHFTRPFSPQYGWNATVRRVLGPNSRRDFQVSPTLPLDAAAILKGQQTIHRLLCMILMDVMRSNYRSRPDAPAFCSLIMKMVAALDPRALEGWDSRSSSLNQLKRDLRAFMKLWKSRLDRSPR</sequence>
<comment type="caution">
    <text evidence="1">The sequence shown here is derived from an EMBL/GenBank/DDBJ whole genome shotgun (WGS) entry which is preliminary data.</text>
</comment>
<accession>A0AAE0HP55</accession>
<dbReference type="EMBL" id="JAUEPN010000001">
    <property type="protein sequence ID" value="KAK3300163.1"/>
    <property type="molecule type" value="Genomic_DNA"/>
</dbReference>
<organism evidence="1 2">
    <name type="scientific">Chaetomium fimeti</name>
    <dbReference type="NCBI Taxonomy" id="1854472"/>
    <lineage>
        <taxon>Eukaryota</taxon>
        <taxon>Fungi</taxon>
        <taxon>Dikarya</taxon>
        <taxon>Ascomycota</taxon>
        <taxon>Pezizomycotina</taxon>
        <taxon>Sordariomycetes</taxon>
        <taxon>Sordariomycetidae</taxon>
        <taxon>Sordariales</taxon>
        <taxon>Chaetomiaceae</taxon>
        <taxon>Chaetomium</taxon>
    </lineage>
</organism>
<protein>
    <submittedName>
        <fullName evidence="1">Uncharacterized protein</fullName>
    </submittedName>
</protein>
<name>A0AAE0HP55_9PEZI</name>
<dbReference type="Proteomes" id="UP001278766">
    <property type="component" value="Unassembled WGS sequence"/>
</dbReference>
<dbReference type="AlphaFoldDB" id="A0AAE0HP55"/>
<reference evidence="1" key="2">
    <citation type="submission" date="2023-06" db="EMBL/GenBank/DDBJ databases">
        <authorList>
            <consortium name="Lawrence Berkeley National Laboratory"/>
            <person name="Haridas S."/>
            <person name="Hensen N."/>
            <person name="Bonometti L."/>
            <person name="Westerberg I."/>
            <person name="Brannstrom I.O."/>
            <person name="Guillou S."/>
            <person name="Cros-Aarteil S."/>
            <person name="Calhoun S."/>
            <person name="Kuo A."/>
            <person name="Mondo S."/>
            <person name="Pangilinan J."/>
            <person name="Riley R."/>
            <person name="Labutti K."/>
            <person name="Andreopoulos B."/>
            <person name="Lipzen A."/>
            <person name="Chen C."/>
            <person name="Yanf M."/>
            <person name="Daum C."/>
            <person name="Ng V."/>
            <person name="Clum A."/>
            <person name="Steindorff A."/>
            <person name="Ohm R."/>
            <person name="Martin F."/>
            <person name="Silar P."/>
            <person name="Natvig D."/>
            <person name="Lalanne C."/>
            <person name="Gautier V."/>
            <person name="Ament-Velasquez S.L."/>
            <person name="Kruys A."/>
            <person name="Hutchinson M.I."/>
            <person name="Powell A.J."/>
            <person name="Barry K."/>
            <person name="Miller A.N."/>
            <person name="Grigoriev I.V."/>
            <person name="Debuchy R."/>
            <person name="Gladieux P."/>
            <person name="Thoren M.H."/>
            <person name="Johannesson H."/>
        </authorList>
    </citation>
    <scope>NUCLEOTIDE SEQUENCE</scope>
    <source>
        <strain evidence="1">CBS 168.71</strain>
    </source>
</reference>
<keyword evidence="2" id="KW-1185">Reference proteome</keyword>
<evidence type="ECO:0000313" key="2">
    <source>
        <dbReference type="Proteomes" id="UP001278766"/>
    </source>
</evidence>
<dbReference type="RefSeq" id="XP_062663677.1">
    <property type="nucleotide sequence ID" value="XM_062808853.1"/>
</dbReference>
<gene>
    <name evidence="1" type="ORF">B0H64DRAFT_8417</name>
</gene>
<evidence type="ECO:0000313" key="1">
    <source>
        <dbReference type="EMBL" id="KAK3300163.1"/>
    </source>
</evidence>
<dbReference type="GeneID" id="87845801"/>